<evidence type="ECO:0000256" key="3">
    <source>
        <dbReference type="PIRNR" id="PIRNR033490"/>
    </source>
</evidence>
<organism evidence="4 5">
    <name type="scientific">Gloeobacter morelensis MG652769</name>
    <dbReference type="NCBI Taxonomy" id="2781736"/>
    <lineage>
        <taxon>Bacteria</taxon>
        <taxon>Bacillati</taxon>
        <taxon>Cyanobacteriota</taxon>
        <taxon>Cyanophyceae</taxon>
        <taxon>Gloeobacterales</taxon>
        <taxon>Gloeobacteraceae</taxon>
        <taxon>Gloeobacter</taxon>
        <taxon>Gloeobacter morelensis</taxon>
    </lineage>
</organism>
<dbReference type="InterPro" id="IPR003477">
    <property type="entry name" value="PemK-like"/>
</dbReference>
<evidence type="ECO:0000313" key="4">
    <source>
        <dbReference type="EMBL" id="UFP97018.1"/>
    </source>
</evidence>
<keyword evidence="3" id="KW-0378">Hydrolase</keyword>
<dbReference type="Pfam" id="PF02452">
    <property type="entry name" value="PemK_toxin"/>
    <property type="match status" value="1"/>
</dbReference>
<keyword evidence="3" id="KW-0255">Endonuclease</keyword>
<dbReference type="Gene3D" id="2.30.30.110">
    <property type="match status" value="1"/>
</dbReference>
<keyword evidence="5" id="KW-1185">Reference proteome</keyword>
<gene>
    <name evidence="4" type="ORF">ISF26_15790</name>
</gene>
<evidence type="ECO:0000256" key="2">
    <source>
        <dbReference type="ARBA" id="ARBA00022649"/>
    </source>
</evidence>
<dbReference type="EC" id="3.1.-.-" evidence="3"/>
<dbReference type="PIRSF" id="PIRSF033490">
    <property type="entry name" value="MazF"/>
    <property type="match status" value="1"/>
</dbReference>
<comment type="similarity">
    <text evidence="1 3">Belongs to the PemK/MazF family.</text>
</comment>
<keyword evidence="2" id="KW-1277">Toxin-antitoxin system</keyword>
<dbReference type="InterPro" id="IPR011067">
    <property type="entry name" value="Plasmid_toxin/cell-grow_inhib"/>
</dbReference>
<dbReference type="Proteomes" id="UP001054846">
    <property type="component" value="Chromosome"/>
</dbReference>
<keyword evidence="3" id="KW-0540">Nuclease</keyword>
<name>A0ABY3PTD7_9CYAN</name>
<dbReference type="SUPFAM" id="SSF50118">
    <property type="entry name" value="Cell growth inhibitor/plasmid maintenance toxic component"/>
    <property type="match status" value="1"/>
</dbReference>
<dbReference type="PANTHER" id="PTHR33988">
    <property type="entry name" value="ENDORIBONUCLEASE MAZF-RELATED"/>
    <property type="match status" value="1"/>
</dbReference>
<dbReference type="PANTHER" id="PTHR33988:SF1">
    <property type="entry name" value="ENDORIBONUCLEASE MAZF7-RELATED"/>
    <property type="match status" value="1"/>
</dbReference>
<proteinExistence type="inferred from homology"/>
<reference evidence="4 5" key="1">
    <citation type="journal article" date="2021" name="Genome Biol. Evol.">
        <title>Complete Genome Sequencing of a Novel Gloeobacter Species from a Waterfall Cave in Mexico.</title>
        <authorList>
            <person name="Saw J.H."/>
            <person name="Cardona T."/>
            <person name="Montejano G."/>
        </authorList>
    </citation>
    <scope>NUCLEOTIDE SEQUENCE [LARGE SCALE GENOMIC DNA]</scope>
    <source>
        <strain evidence="4">MG652769</strain>
    </source>
</reference>
<sequence>MWLADLDPTRGREQAGRRPCLVVSADPFNRGPAQLVVILFITSRDKGIPFHVGLEPPEGGVTVRSFIKCEDVRSISPQRLTDKWGAVRNETLLAVEDRLRILLSL</sequence>
<protein>
    <recommendedName>
        <fullName evidence="3">mRNA interferase</fullName>
        <ecNumber evidence="3">3.1.-.-</ecNumber>
    </recommendedName>
</protein>
<evidence type="ECO:0000313" key="5">
    <source>
        <dbReference type="Proteomes" id="UP001054846"/>
    </source>
</evidence>
<dbReference type="EMBL" id="CP063845">
    <property type="protein sequence ID" value="UFP97018.1"/>
    <property type="molecule type" value="Genomic_DNA"/>
</dbReference>
<comment type="function">
    <text evidence="3">Toxic component of a type II toxin-antitoxin (TA) system.</text>
</comment>
<evidence type="ECO:0000256" key="1">
    <source>
        <dbReference type="ARBA" id="ARBA00007521"/>
    </source>
</evidence>
<accession>A0ABY3PTD7</accession>